<evidence type="ECO:0000256" key="11">
    <source>
        <dbReference type="ARBA" id="ARBA00023306"/>
    </source>
</evidence>
<evidence type="ECO:0000256" key="8">
    <source>
        <dbReference type="ARBA" id="ARBA00022840"/>
    </source>
</evidence>
<comment type="function">
    <text evidence="14">Cell wall formation.</text>
</comment>
<dbReference type="Gene3D" id="3.90.190.20">
    <property type="entry name" value="Mur ligase, C-terminal domain"/>
    <property type="match status" value="1"/>
</dbReference>
<evidence type="ECO:0000256" key="2">
    <source>
        <dbReference type="ARBA" id="ARBA00004752"/>
    </source>
</evidence>
<dbReference type="Proteomes" id="UP000648182">
    <property type="component" value="Unassembled WGS sequence"/>
</dbReference>
<keyword evidence="10 14" id="KW-0573">Peptidoglycan synthesis</keyword>
<feature type="binding site" evidence="14">
    <location>
        <begin position="108"/>
        <end position="114"/>
    </location>
    <ligand>
        <name>ATP</name>
        <dbReference type="ChEBI" id="CHEBI:30616"/>
    </ligand>
</feature>
<keyword evidence="4 14" id="KW-0963">Cytoplasm</keyword>
<evidence type="ECO:0000259" key="17">
    <source>
        <dbReference type="Pfam" id="PF08245"/>
    </source>
</evidence>
<comment type="subcellular location">
    <subcellularLocation>
        <location evidence="1 14">Cytoplasm</location>
    </subcellularLocation>
</comment>
<dbReference type="GO" id="GO:0008763">
    <property type="term" value="F:UDP-N-acetylmuramate-L-alanine ligase activity"/>
    <property type="evidence" value="ECO:0007669"/>
    <property type="project" value="UniProtKB-EC"/>
</dbReference>
<sequence length="439" mass="49529">MTVYHFVGIKGTGMSALAQILHNSGYKVQGSDVEKYFFTQEALDDLKIKILPFNRENIKPGMTVIAGNAFSDAHEEIDEALKQGIEVIRYHTFLGEHMKKFTSIGVTGSHGKTSTTGLLAHVMKGAKPTSFLIGDGTGRGEKDASYFVFEACEYRRHFLSYHPDYAIMTNIDFDHPDYFANVDDVFQAFQEMALQVNKAIIAFGDDEQLQKIQAGVPVLFYGFGEGNDFQARNIEKSTSGTKFDVFVRNHFYASFEIPTYGDHNILNALSVIALCHYEEVDTKILQQQLLTFNGVKRRFTEKRLGNQILIDDYAHHPVEIKATINAARQKYPDRPVVAVFQPHTFTRTRTFLQEFGESLGEANKVYLCDIFGSARENHGELTIKDLKDKIEGAEILKEEDTSPLLMADNSVLIFMGAGDIQKFQVAYENLLRQQLKKAQ</sequence>
<dbReference type="Pfam" id="PF08245">
    <property type="entry name" value="Mur_ligase_M"/>
    <property type="match status" value="1"/>
</dbReference>
<keyword evidence="18" id="KW-0687">Ribonucleoprotein</keyword>
<dbReference type="PANTHER" id="PTHR43445:SF3">
    <property type="entry name" value="UDP-N-ACETYLMURAMATE--L-ALANINE LIGASE"/>
    <property type="match status" value="1"/>
</dbReference>
<dbReference type="PANTHER" id="PTHR43445">
    <property type="entry name" value="UDP-N-ACETYLMURAMATE--L-ALANINE LIGASE-RELATED"/>
    <property type="match status" value="1"/>
</dbReference>
<keyword evidence="18" id="KW-0689">Ribosomal protein</keyword>
<reference evidence="18 19" key="1">
    <citation type="submission" date="2020-08" db="EMBL/GenBank/DDBJ databases">
        <title>A Genomic Blueprint of the Chicken Gut Microbiome.</title>
        <authorList>
            <person name="Gilroy R."/>
            <person name="Ravi A."/>
            <person name="Getino M."/>
            <person name="Pursley I."/>
            <person name="Horton D.L."/>
            <person name="Alikhan N.-F."/>
            <person name="Baker D."/>
            <person name="Gharbi K."/>
            <person name="Hall N."/>
            <person name="Watson M."/>
            <person name="Adriaenssens E.M."/>
            <person name="Foster-Nyarko E."/>
            <person name="Jarju S."/>
            <person name="Secka A."/>
            <person name="Antonio M."/>
            <person name="Oren A."/>
            <person name="Chaudhuri R."/>
            <person name="La Ragione R.M."/>
            <person name="Hildebrand F."/>
            <person name="Pallen M.J."/>
        </authorList>
    </citation>
    <scope>NUCLEOTIDE SEQUENCE [LARGE SCALE GENOMIC DNA]</scope>
    <source>
        <strain evidence="18 19">Sa1BUA2</strain>
    </source>
</reference>
<dbReference type="GO" id="GO:0005840">
    <property type="term" value="C:ribosome"/>
    <property type="evidence" value="ECO:0007669"/>
    <property type="project" value="UniProtKB-KW"/>
</dbReference>
<keyword evidence="9 14" id="KW-0133">Cell shape</keyword>
<dbReference type="Gene3D" id="3.40.50.720">
    <property type="entry name" value="NAD(P)-binding Rossmann-like Domain"/>
    <property type="match status" value="1"/>
</dbReference>
<dbReference type="RefSeq" id="WP_191813459.1">
    <property type="nucleotide sequence ID" value="NZ_JACSPV010000022.1"/>
</dbReference>
<keyword evidence="6 14" id="KW-0132">Cell division</keyword>
<keyword evidence="12 14" id="KW-0961">Cell wall biogenesis/degradation</keyword>
<evidence type="ECO:0000313" key="19">
    <source>
        <dbReference type="Proteomes" id="UP000648182"/>
    </source>
</evidence>
<keyword evidence="18" id="KW-0645">Protease</keyword>
<organism evidence="18 19">
    <name type="scientific">Bacillus norwichensis</name>
    <dbReference type="NCBI Taxonomy" id="2762217"/>
    <lineage>
        <taxon>Bacteria</taxon>
        <taxon>Bacillati</taxon>
        <taxon>Bacillota</taxon>
        <taxon>Bacilli</taxon>
        <taxon>Bacillales</taxon>
        <taxon>Bacillaceae</taxon>
        <taxon>Bacillus</taxon>
    </lineage>
</organism>
<dbReference type="GO" id="GO:0008233">
    <property type="term" value="F:peptidase activity"/>
    <property type="evidence" value="ECO:0007669"/>
    <property type="project" value="UniProtKB-KW"/>
</dbReference>
<comment type="pathway">
    <text evidence="2 14">Cell wall biogenesis; peptidoglycan biosynthesis.</text>
</comment>
<dbReference type="HAMAP" id="MF_00046">
    <property type="entry name" value="MurC"/>
    <property type="match status" value="1"/>
</dbReference>
<evidence type="ECO:0000256" key="10">
    <source>
        <dbReference type="ARBA" id="ARBA00022984"/>
    </source>
</evidence>
<dbReference type="InterPro" id="IPR036565">
    <property type="entry name" value="Mur-like_cat_sf"/>
</dbReference>
<dbReference type="EMBL" id="JACSPV010000022">
    <property type="protein sequence ID" value="MBD8005994.1"/>
    <property type="molecule type" value="Genomic_DNA"/>
</dbReference>
<dbReference type="InterPro" id="IPR036615">
    <property type="entry name" value="Mur_ligase_C_dom_sf"/>
</dbReference>
<keyword evidence="19" id="KW-1185">Reference proteome</keyword>
<dbReference type="SUPFAM" id="SSF53623">
    <property type="entry name" value="MurD-like peptide ligases, catalytic domain"/>
    <property type="match status" value="1"/>
</dbReference>
<feature type="domain" description="Mur ligase central" evidence="17">
    <location>
        <begin position="106"/>
        <end position="274"/>
    </location>
</feature>
<dbReference type="InterPro" id="IPR004101">
    <property type="entry name" value="Mur_ligase_C"/>
</dbReference>
<evidence type="ECO:0000256" key="1">
    <source>
        <dbReference type="ARBA" id="ARBA00004496"/>
    </source>
</evidence>
<feature type="domain" description="Mur ligase C-terminal" evidence="16">
    <location>
        <begin position="297"/>
        <end position="398"/>
    </location>
</feature>
<proteinExistence type="inferred from homology"/>
<keyword evidence="5 14" id="KW-0436">Ligase</keyword>
<evidence type="ECO:0000256" key="6">
    <source>
        <dbReference type="ARBA" id="ARBA00022618"/>
    </source>
</evidence>
<dbReference type="InterPro" id="IPR000713">
    <property type="entry name" value="Mur_ligase_N"/>
</dbReference>
<evidence type="ECO:0000259" key="16">
    <source>
        <dbReference type="Pfam" id="PF02875"/>
    </source>
</evidence>
<dbReference type="Pfam" id="PF02875">
    <property type="entry name" value="Mur_ligase_C"/>
    <property type="match status" value="1"/>
</dbReference>
<evidence type="ECO:0000256" key="5">
    <source>
        <dbReference type="ARBA" id="ARBA00022598"/>
    </source>
</evidence>
<dbReference type="SUPFAM" id="SSF51984">
    <property type="entry name" value="MurCD N-terminal domain"/>
    <property type="match status" value="1"/>
</dbReference>
<keyword evidence="11 14" id="KW-0131">Cell cycle</keyword>
<name>A0ABR8VML5_9BACI</name>
<dbReference type="InterPro" id="IPR050061">
    <property type="entry name" value="MurCDEF_pg_biosynth"/>
</dbReference>
<protein>
    <recommendedName>
        <fullName evidence="3 14">UDP-N-acetylmuramate--L-alanine ligase</fullName>
        <ecNumber evidence="3 14">6.3.2.8</ecNumber>
    </recommendedName>
    <alternativeName>
        <fullName evidence="14">UDP-N-acetylmuramoyl-L-alanine synthetase</fullName>
    </alternativeName>
</protein>
<keyword evidence="18" id="KW-0378">Hydrolase</keyword>
<dbReference type="NCBIfam" id="TIGR01082">
    <property type="entry name" value="murC"/>
    <property type="match status" value="1"/>
</dbReference>
<accession>A0ABR8VML5</accession>
<gene>
    <name evidence="14" type="primary">murC</name>
    <name evidence="18" type="ORF">H9631_12995</name>
</gene>
<evidence type="ECO:0000256" key="3">
    <source>
        <dbReference type="ARBA" id="ARBA00012211"/>
    </source>
</evidence>
<evidence type="ECO:0000313" key="18">
    <source>
        <dbReference type="EMBL" id="MBD8005994.1"/>
    </source>
</evidence>
<evidence type="ECO:0000256" key="9">
    <source>
        <dbReference type="ARBA" id="ARBA00022960"/>
    </source>
</evidence>
<dbReference type="Pfam" id="PF01225">
    <property type="entry name" value="Mur_ligase"/>
    <property type="match status" value="1"/>
</dbReference>
<evidence type="ECO:0000256" key="7">
    <source>
        <dbReference type="ARBA" id="ARBA00022741"/>
    </source>
</evidence>
<keyword evidence="7 14" id="KW-0547">Nucleotide-binding</keyword>
<evidence type="ECO:0000256" key="14">
    <source>
        <dbReference type="HAMAP-Rule" id="MF_00046"/>
    </source>
</evidence>
<comment type="similarity">
    <text evidence="14">Belongs to the MurCDEF family.</text>
</comment>
<comment type="caution">
    <text evidence="18">The sequence shown here is derived from an EMBL/GenBank/DDBJ whole genome shotgun (WGS) entry which is preliminary data.</text>
</comment>
<keyword evidence="8 14" id="KW-0067">ATP-binding</keyword>
<evidence type="ECO:0000259" key="15">
    <source>
        <dbReference type="Pfam" id="PF01225"/>
    </source>
</evidence>
<comment type="catalytic activity">
    <reaction evidence="13 14">
        <text>UDP-N-acetyl-alpha-D-muramate + L-alanine + ATP = UDP-N-acetyl-alpha-D-muramoyl-L-alanine + ADP + phosphate + H(+)</text>
        <dbReference type="Rhea" id="RHEA:23372"/>
        <dbReference type="ChEBI" id="CHEBI:15378"/>
        <dbReference type="ChEBI" id="CHEBI:30616"/>
        <dbReference type="ChEBI" id="CHEBI:43474"/>
        <dbReference type="ChEBI" id="CHEBI:57972"/>
        <dbReference type="ChEBI" id="CHEBI:70757"/>
        <dbReference type="ChEBI" id="CHEBI:83898"/>
        <dbReference type="ChEBI" id="CHEBI:456216"/>
        <dbReference type="EC" id="6.3.2.8"/>
    </reaction>
</comment>
<evidence type="ECO:0000256" key="12">
    <source>
        <dbReference type="ARBA" id="ARBA00023316"/>
    </source>
</evidence>
<dbReference type="SUPFAM" id="SSF53244">
    <property type="entry name" value="MurD-like peptide ligases, peptide-binding domain"/>
    <property type="match status" value="1"/>
</dbReference>
<evidence type="ECO:0000256" key="4">
    <source>
        <dbReference type="ARBA" id="ARBA00022490"/>
    </source>
</evidence>
<feature type="domain" description="Mur ligase N-terminal catalytic" evidence="15">
    <location>
        <begin position="4"/>
        <end position="101"/>
    </location>
</feature>
<dbReference type="GO" id="GO:0006508">
    <property type="term" value="P:proteolysis"/>
    <property type="evidence" value="ECO:0007669"/>
    <property type="project" value="UniProtKB-KW"/>
</dbReference>
<dbReference type="InterPro" id="IPR005758">
    <property type="entry name" value="UDP-N-AcMur_Ala_ligase_MurC"/>
</dbReference>
<evidence type="ECO:0000256" key="13">
    <source>
        <dbReference type="ARBA" id="ARBA00047833"/>
    </source>
</evidence>
<dbReference type="InterPro" id="IPR013221">
    <property type="entry name" value="Mur_ligase_cen"/>
</dbReference>
<dbReference type="Gene3D" id="3.40.1190.10">
    <property type="entry name" value="Mur-like, catalytic domain"/>
    <property type="match status" value="1"/>
</dbReference>
<dbReference type="EC" id="6.3.2.8" evidence="3 14"/>